<organism evidence="2 3">
    <name type="scientific">Runella defluvii</name>
    <dbReference type="NCBI Taxonomy" id="370973"/>
    <lineage>
        <taxon>Bacteria</taxon>
        <taxon>Pseudomonadati</taxon>
        <taxon>Bacteroidota</taxon>
        <taxon>Cytophagia</taxon>
        <taxon>Cytophagales</taxon>
        <taxon>Spirosomataceae</taxon>
        <taxon>Runella</taxon>
    </lineage>
</organism>
<keyword evidence="1" id="KW-1133">Transmembrane helix</keyword>
<sequence>MDYRLIQTYYTRYPLTAKIYEIKQFACYYEIDYTFTGRNYLTVDVLENWPWEKRPIAISAAMMLPYDITKTAEENAKPDDRWYLIFQNNDQIKIGDWKMKTPQMQADFLGENYTPEKEGKPAFGSAPGTAADDGAKLLPNENLKSLFASVNGPNTSKNLLWVILVVVFSAIAFVIYWAIKKAKTKAEVVASKYGKYSKDMVDIVT</sequence>
<protein>
    <submittedName>
        <fullName evidence="2">Uncharacterized protein</fullName>
    </submittedName>
</protein>
<reference evidence="2 3" key="1">
    <citation type="submission" date="2020-08" db="EMBL/GenBank/DDBJ databases">
        <title>Genomic Encyclopedia of Type Strains, Phase IV (KMG-IV): sequencing the most valuable type-strain genomes for metagenomic binning, comparative biology and taxonomic classification.</title>
        <authorList>
            <person name="Goeker M."/>
        </authorList>
    </citation>
    <scope>NUCLEOTIDE SEQUENCE [LARGE SCALE GENOMIC DNA]</scope>
    <source>
        <strain evidence="2 3">DSM 17976</strain>
    </source>
</reference>
<dbReference type="Proteomes" id="UP000541352">
    <property type="component" value="Unassembled WGS sequence"/>
</dbReference>
<feature type="transmembrane region" description="Helical" evidence="1">
    <location>
        <begin position="159"/>
        <end position="179"/>
    </location>
</feature>
<comment type="caution">
    <text evidence="2">The sequence shown here is derived from an EMBL/GenBank/DDBJ whole genome shotgun (WGS) entry which is preliminary data.</text>
</comment>
<dbReference type="EMBL" id="JACIBY010000014">
    <property type="protein sequence ID" value="MBB3841130.1"/>
    <property type="molecule type" value="Genomic_DNA"/>
</dbReference>
<keyword evidence="3" id="KW-1185">Reference proteome</keyword>
<keyword evidence="1" id="KW-0812">Transmembrane</keyword>
<gene>
    <name evidence="2" type="ORF">FHS57_005151</name>
</gene>
<evidence type="ECO:0000313" key="3">
    <source>
        <dbReference type="Proteomes" id="UP000541352"/>
    </source>
</evidence>
<accession>A0A7W5ZP94</accession>
<dbReference type="RefSeq" id="WP_183978601.1">
    <property type="nucleotide sequence ID" value="NZ_JACIBY010000014.1"/>
</dbReference>
<dbReference type="AlphaFoldDB" id="A0A7W5ZP94"/>
<evidence type="ECO:0000256" key="1">
    <source>
        <dbReference type="SAM" id="Phobius"/>
    </source>
</evidence>
<proteinExistence type="predicted"/>
<evidence type="ECO:0000313" key="2">
    <source>
        <dbReference type="EMBL" id="MBB3841130.1"/>
    </source>
</evidence>
<name>A0A7W5ZP94_9BACT</name>
<keyword evidence="1" id="KW-0472">Membrane</keyword>